<organism evidence="2 3">
    <name type="scientific">Rossellomorea oryzaecorticis</name>
    <dbReference type="NCBI Taxonomy" id="1396505"/>
    <lineage>
        <taxon>Bacteria</taxon>
        <taxon>Bacillati</taxon>
        <taxon>Bacillota</taxon>
        <taxon>Bacilli</taxon>
        <taxon>Bacillales</taxon>
        <taxon>Bacillaceae</taxon>
        <taxon>Rossellomorea</taxon>
    </lineage>
</organism>
<sequence length="57" mass="6453">MKKKIKVTYNVSVMLIALLLGLRTYPGEWSNFFFLVVGLGFFFTLGIIVQGNSKHSK</sequence>
<keyword evidence="3" id="KW-1185">Reference proteome</keyword>
<gene>
    <name evidence="2" type="ORF">ACKA06_10925</name>
</gene>
<dbReference type="EMBL" id="JBJOSA010000007">
    <property type="protein sequence ID" value="MFL8937301.1"/>
    <property type="molecule type" value="Genomic_DNA"/>
</dbReference>
<comment type="caution">
    <text evidence="2">The sequence shown here is derived from an EMBL/GenBank/DDBJ whole genome shotgun (WGS) entry which is preliminary data.</text>
</comment>
<protein>
    <submittedName>
        <fullName evidence="2">Uncharacterized protein</fullName>
    </submittedName>
</protein>
<name>A0ABW8VQN8_9BACI</name>
<keyword evidence="1" id="KW-0812">Transmembrane</keyword>
<reference evidence="2 3" key="1">
    <citation type="submission" date="2024-12" db="EMBL/GenBank/DDBJ databases">
        <authorList>
            <person name="Li X."/>
            <person name="Zhang D."/>
        </authorList>
    </citation>
    <scope>NUCLEOTIDE SEQUENCE [LARGE SCALE GENOMIC DNA]</scope>
    <source>
        <strain evidence="2 3">JCM19602</strain>
    </source>
</reference>
<accession>A0ABW8VQN8</accession>
<dbReference type="RefSeq" id="WP_214873236.1">
    <property type="nucleotide sequence ID" value="NZ_JBJOSA010000007.1"/>
</dbReference>
<proteinExistence type="predicted"/>
<feature type="transmembrane region" description="Helical" evidence="1">
    <location>
        <begin position="31"/>
        <end position="49"/>
    </location>
</feature>
<evidence type="ECO:0000313" key="2">
    <source>
        <dbReference type="EMBL" id="MFL8937301.1"/>
    </source>
</evidence>
<dbReference type="Proteomes" id="UP001628668">
    <property type="component" value="Unassembled WGS sequence"/>
</dbReference>
<keyword evidence="1" id="KW-0472">Membrane</keyword>
<evidence type="ECO:0000313" key="3">
    <source>
        <dbReference type="Proteomes" id="UP001628668"/>
    </source>
</evidence>
<feature type="transmembrane region" description="Helical" evidence="1">
    <location>
        <begin position="7"/>
        <end position="25"/>
    </location>
</feature>
<keyword evidence="1" id="KW-1133">Transmembrane helix</keyword>
<evidence type="ECO:0000256" key="1">
    <source>
        <dbReference type="SAM" id="Phobius"/>
    </source>
</evidence>